<proteinExistence type="predicted"/>
<dbReference type="AlphaFoldDB" id="A0A402AHU7"/>
<dbReference type="RefSeq" id="WP_126550180.1">
    <property type="nucleotide sequence ID" value="NZ_BIFS01000001.1"/>
</dbReference>
<sequence length="174" mass="20378">MRKQREILPSDYHVTIAEIERRFYPLHISTSEDGRQIERFSPYYWSFEDSYSIPYALGPRHTTGLVSFPTYADAVTFCHREREEVDVLLECRKKAARCEVYPERNAWYGQEIEHLTGNAPFHYSTLFEEHAMVTDTYGTIYSLEALTLDEAMCQLYERVCAERPSPSTQEQVTV</sequence>
<organism evidence="1 2">
    <name type="scientific">Dictyobacter kobayashii</name>
    <dbReference type="NCBI Taxonomy" id="2014872"/>
    <lineage>
        <taxon>Bacteria</taxon>
        <taxon>Bacillati</taxon>
        <taxon>Chloroflexota</taxon>
        <taxon>Ktedonobacteria</taxon>
        <taxon>Ktedonobacterales</taxon>
        <taxon>Dictyobacteraceae</taxon>
        <taxon>Dictyobacter</taxon>
    </lineage>
</organism>
<dbReference type="OrthoDB" id="127107at2"/>
<dbReference type="Proteomes" id="UP000287188">
    <property type="component" value="Unassembled WGS sequence"/>
</dbReference>
<protein>
    <submittedName>
        <fullName evidence="1">Uncharacterized protein</fullName>
    </submittedName>
</protein>
<evidence type="ECO:0000313" key="2">
    <source>
        <dbReference type="Proteomes" id="UP000287188"/>
    </source>
</evidence>
<accession>A0A402AHU7</accession>
<reference evidence="2" key="1">
    <citation type="submission" date="2018-12" db="EMBL/GenBank/DDBJ databases">
        <title>Tengunoibacter tsumagoiensis gen. nov., sp. nov., Dictyobacter kobayashii sp. nov., D. alpinus sp. nov., and D. joshuensis sp. nov. and description of Dictyobacteraceae fam. nov. within the order Ktedonobacterales isolated from Tengu-no-mugimeshi.</title>
        <authorList>
            <person name="Wang C.M."/>
            <person name="Zheng Y."/>
            <person name="Sakai Y."/>
            <person name="Toyoda A."/>
            <person name="Minakuchi Y."/>
            <person name="Abe K."/>
            <person name="Yokota A."/>
            <person name="Yabe S."/>
        </authorList>
    </citation>
    <scope>NUCLEOTIDE SEQUENCE [LARGE SCALE GENOMIC DNA]</scope>
    <source>
        <strain evidence="2">Uno11</strain>
    </source>
</reference>
<name>A0A402AHU7_9CHLR</name>
<dbReference type="EMBL" id="BIFS01000001">
    <property type="protein sequence ID" value="GCE18677.1"/>
    <property type="molecule type" value="Genomic_DNA"/>
</dbReference>
<comment type="caution">
    <text evidence="1">The sequence shown here is derived from an EMBL/GenBank/DDBJ whole genome shotgun (WGS) entry which is preliminary data.</text>
</comment>
<gene>
    <name evidence="1" type="ORF">KDK_24770</name>
</gene>
<evidence type="ECO:0000313" key="1">
    <source>
        <dbReference type="EMBL" id="GCE18677.1"/>
    </source>
</evidence>
<keyword evidence="2" id="KW-1185">Reference proteome</keyword>